<dbReference type="InterPro" id="IPR024607">
    <property type="entry name" value="Sulfatase_CS"/>
</dbReference>
<feature type="domain" description="Sulfatase N-terminal" evidence="5">
    <location>
        <begin position="3"/>
        <end position="112"/>
    </location>
</feature>
<protein>
    <recommendedName>
        <fullName evidence="5">Sulfatase N-terminal domain-containing protein</fullName>
    </recommendedName>
</protein>
<dbReference type="GO" id="GO:0046872">
    <property type="term" value="F:metal ion binding"/>
    <property type="evidence" value="ECO:0007669"/>
    <property type="project" value="UniProtKB-KW"/>
</dbReference>
<dbReference type="PANTHER" id="PTHR42693">
    <property type="entry name" value="ARYLSULFATASE FAMILY MEMBER"/>
    <property type="match status" value="1"/>
</dbReference>
<reference evidence="6" key="1">
    <citation type="submission" date="2018-05" db="EMBL/GenBank/DDBJ databases">
        <authorList>
            <person name="Lanie J.A."/>
            <person name="Ng W.-L."/>
            <person name="Kazmierczak K.M."/>
            <person name="Andrzejewski T.M."/>
            <person name="Davidsen T.M."/>
            <person name="Wayne K.J."/>
            <person name="Tettelin H."/>
            <person name="Glass J.I."/>
            <person name="Rusch D."/>
            <person name="Podicherti R."/>
            <person name="Tsui H.-C.T."/>
            <person name="Winkler M.E."/>
        </authorList>
    </citation>
    <scope>NUCLEOTIDE SEQUENCE</scope>
</reference>
<keyword evidence="2" id="KW-0479">Metal-binding</keyword>
<evidence type="ECO:0000256" key="3">
    <source>
        <dbReference type="ARBA" id="ARBA00022801"/>
    </source>
</evidence>
<dbReference type="PROSITE" id="PS00523">
    <property type="entry name" value="SULFATASE_1"/>
    <property type="match status" value="1"/>
</dbReference>
<gene>
    <name evidence="6" type="ORF">METZ01_LOCUS517785</name>
</gene>
<keyword evidence="3" id="KW-0378">Hydrolase</keyword>
<feature type="non-terminal residue" evidence="6">
    <location>
        <position position="114"/>
    </location>
</feature>
<evidence type="ECO:0000256" key="4">
    <source>
        <dbReference type="ARBA" id="ARBA00022837"/>
    </source>
</evidence>
<organism evidence="6">
    <name type="scientific">marine metagenome</name>
    <dbReference type="NCBI Taxonomy" id="408172"/>
    <lineage>
        <taxon>unclassified sequences</taxon>
        <taxon>metagenomes</taxon>
        <taxon>ecological metagenomes</taxon>
    </lineage>
</organism>
<dbReference type="GO" id="GO:0004065">
    <property type="term" value="F:arylsulfatase activity"/>
    <property type="evidence" value="ECO:0007669"/>
    <property type="project" value="TreeGrafter"/>
</dbReference>
<comment type="similarity">
    <text evidence="1">Belongs to the sulfatase family.</text>
</comment>
<dbReference type="InterPro" id="IPR000917">
    <property type="entry name" value="Sulfatase_N"/>
</dbReference>
<dbReference type="SUPFAM" id="SSF53649">
    <property type="entry name" value="Alkaline phosphatase-like"/>
    <property type="match status" value="1"/>
</dbReference>
<name>A0A383F7H4_9ZZZZ</name>
<evidence type="ECO:0000313" key="6">
    <source>
        <dbReference type="EMBL" id="SVE64931.1"/>
    </source>
</evidence>
<evidence type="ECO:0000259" key="5">
    <source>
        <dbReference type="Pfam" id="PF00884"/>
    </source>
</evidence>
<dbReference type="Gene3D" id="3.40.720.10">
    <property type="entry name" value="Alkaline Phosphatase, subunit A"/>
    <property type="match status" value="1"/>
</dbReference>
<accession>A0A383F7H4</accession>
<dbReference type="Pfam" id="PF00884">
    <property type="entry name" value="Sulfatase"/>
    <property type="match status" value="1"/>
</dbReference>
<dbReference type="EMBL" id="UINC01232106">
    <property type="protein sequence ID" value="SVE64931.1"/>
    <property type="molecule type" value="Genomic_DNA"/>
</dbReference>
<sequence>MKPNIILINCDDLGYGDLGCYGSEINKTPALDRMAEEGTLFTDFYMASPVCSPSRGAMLTGCYPPRIGFGSFDGRWVLFPGMSIGLNTSEITVARLLNDSGYATKIVGKWHCGD</sequence>
<dbReference type="InterPro" id="IPR050738">
    <property type="entry name" value="Sulfatase"/>
</dbReference>
<dbReference type="AlphaFoldDB" id="A0A383F7H4"/>
<keyword evidence="4" id="KW-0106">Calcium</keyword>
<dbReference type="PANTHER" id="PTHR42693:SF53">
    <property type="entry name" value="ENDO-4-O-SULFATASE"/>
    <property type="match status" value="1"/>
</dbReference>
<evidence type="ECO:0000256" key="2">
    <source>
        <dbReference type="ARBA" id="ARBA00022723"/>
    </source>
</evidence>
<dbReference type="InterPro" id="IPR017850">
    <property type="entry name" value="Alkaline_phosphatase_core_sf"/>
</dbReference>
<evidence type="ECO:0000256" key="1">
    <source>
        <dbReference type="ARBA" id="ARBA00008779"/>
    </source>
</evidence>
<proteinExistence type="inferred from homology"/>
<dbReference type="PROSITE" id="PS00149">
    <property type="entry name" value="SULFATASE_2"/>
    <property type="match status" value="1"/>
</dbReference>